<dbReference type="Gene3D" id="2.80.10.50">
    <property type="match status" value="1"/>
</dbReference>
<dbReference type="PANTHER" id="PTHR33107">
    <property type="entry name" value="KUNITZ TRYPSIN INHIBITOR 2"/>
    <property type="match status" value="1"/>
</dbReference>
<comment type="caution">
    <text evidence="2">The sequence shown here is derived from an EMBL/GenBank/DDBJ whole genome shotgun (WGS) entry which is preliminary data.</text>
</comment>
<keyword evidence="1" id="KW-0732">Signal</keyword>
<dbReference type="InterPro" id="IPR011065">
    <property type="entry name" value="Kunitz_inhibitor_STI-like_sf"/>
</dbReference>
<dbReference type="SUPFAM" id="SSF50386">
    <property type="entry name" value="STI-like"/>
    <property type="match status" value="1"/>
</dbReference>
<dbReference type="PRINTS" id="PR00291">
    <property type="entry name" value="KUNITZINHBTR"/>
</dbReference>
<dbReference type="PANTHER" id="PTHR33107:SF5">
    <property type="entry name" value="KUNITZ TRYPSIN INHIBITOR 5"/>
    <property type="match status" value="1"/>
</dbReference>
<reference evidence="2 3" key="1">
    <citation type="submission" date="2024-01" db="EMBL/GenBank/DDBJ databases">
        <title>Genome assemblies of Stephania.</title>
        <authorList>
            <person name="Yang L."/>
        </authorList>
    </citation>
    <scope>NUCLEOTIDE SEQUENCE [LARGE SCALE GENOMIC DNA]</scope>
    <source>
        <strain evidence="2">QJT</strain>
        <tissue evidence="2">Leaf</tissue>
    </source>
</reference>
<feature type="signal peptide" evidence="1">
    <location>
        <begin position="1"/>
        <end position="28"/>
    </location>
</feature>
<feature type="chain" id="PRO_5042958730" description="Miraculin" evidence="1">
    <location>
        <begin position="29"/>
        <end position="198"/>
    </location>
</feature>
<dbReference type="AlphaFoldDB" id="A0AAP0JDV5"/>
<evidence type="ECO:0000313" key="3">
    <source>
        <dbReference type="Proteomes" id="UP001417504"/>
    </source>
</evidence>
<proteinExistence type="predicted"/>
<evidence type="ECO:0000256" key="1">
    <source>
        <dbReference type="SAM" id="SignalP"/>
    </source>
</evidence>
<evidence type="ECO:0000313" key="2">
    <source>
        <dbReference type="EMBL" id="KAK9131178.1"/>
    </source>
</evidence>
<dbReference type="CDD" id="cd23375">
    <property type="entry name" value="beta-trefoil_STI_VvMLP-like"/>
    <property type="match status" value="1"/>
</dbReference>
<dbReference type="InterPro" id="IPR002160">
    <property type="entry name" value="Prot_inh_Kunz-lg"/>
</dbReference>
<keyword evidence="3" id="KW-1185">Reference proteome</keyword>
<protein>
    <recommendedName>
        <fullName evidence="4">Miraculin</fullName>
    </recommendedName>
</protein>
<dbReference type="SMART" id="SM00452">
    <property type="entry name" value="STI"/>
    <property type="match status" value="1"/>
</dbReference>
<gene>
    <name evidence="2" type="ORF">Sjap_011665</name>
</gene>
<dbReference type="GO" id="GO:0004866">
    <property type="term" value="F:endopeptidase inhibitor activity"/>
    <property type="evidence" value="ECO:0007669"/>
    <property type="project" value="InterPro"/>
</dbReference>
<sequence>MATACSSSLILAFPLLIILIAFPISTLATAPEEVRDIKGKKLLSGIDYYILPAVQDAEGNGMIALAGSRKGTCPLDVIQQDYNFYYGVPLKFFPVNPKMKTVSVSTDLNIKFNTEDRSCNASMVWKLTAFDREVKQYFVGTDGSVGNPGRETLSNWFKIEKYEEHYKLSYCPSVCKYCKVICKDLGLLWIRGILDIWL</sequence>
<dbReference type="EMBL" id="JBBNAE010000004">
    <property type="protein sequence ID" value="KAK9131178.1"/>
    <property type="molecule type" value="Genomic_DNA"/>
</dbReference>
<evidence type="ECO:0008006" key="4">
    <source>
        <dbReference type="Google" id="ProtNLM"/>
    </source>
</evidence>
<name>A0AAP0JDV5_9MAGN</name>
<dbReference type="Proteomes" id="UP001417504">
    <property type="component" value="Unassembled WGS sequence"/>
</dbReference>
<organism evidence="2 3">
    <name type="scientific">Stephania japonica</name>
    <dbReference type="NCBI Taxonomy" id="461633"/>
    <lineage>
        <taxon>Eukaryota</taxon>
        <taxon>Viridiplantae</taxon>
        <taxon>Streptophyta</taxon>
        <taxon>Embryophyta</taxon>
        <taxon>Tracheophyta</taxon>
        <taxon>Spermatophyta</taxon>
        <taxon>Magnoliopsida</taxon>
        <taxon>Ranunculales</taxon>
        <taxon>Menispermaceae</taxon>
        <taxon>Menispermoideae</taxon>
        <taxon>Cissampelideae</taxon>
        <taxon>Stephania</taxon>
    </lineage>
</organism>
<accession>A0AAP0JDV5</accession>
<dbReference type="Pfam" id="PF00197">
    <property type="entry name" value="Kunitz_legume"/>
    <property type="match status" value="1"/>
</dbReference>